<name>A0A1W1YQF3_9FIRM</name>
<organism evidence="1 2">
    <name type="scientific">Papillibacter cinnamivorans DSM 12816</name>
    <dbReference type="NCBI Taxonomy" id="1122930"/>
    <lineage>
        <taxon>Bacteria</taxon>
        <taxon>Bacillati</taxon>
        <taxon>Bacillota</taxon>
        <taxon>Clostridia</taxon>
        <taxon>Eubacteriales</taxon>
        <taxon>Oscillospiraceae</taxon>
        <taxon>Papillibacter</taxon>
    </lineage>
</organism>
<dbReference type="EMBL" id="FWXW01000001">
    <property type="protein sequence ID" value="SMC38352.1"/>
    <property type="molecule type" value="Genomic_DNA"/>
</dbReference>
<sequence length="249" mass="28819">MKPILFSTPMVQVILDGRKTMTRRICKPLTLNYPMRAYENETAEQWLSRWNHKSPYKPGDILWVRETWQSFFPEEVTQNHQQGPRSFSGIPAETAKGHYMYFYYRADGEVPDDPKYGKANWHPSIFMPRGAARIFLRVTAVRAERVQEITETDAKAEGAVFTDYGIYQPKWKASLDGGKTFYPAAPAQHPGWHMAEVNSPDQCYPSARSAFIGIWDSLNAKRGYGWDTNPWVWVYTFERCEKSEAQDES</sequence>
<protein>
    <submittedName>
        <fullName evidence="1">Uncharacterized protein</fullName>
    </submittedName>
</protein>
<dbReference type="STRING" id="1122930.SAMN02745168_0619"/>
<gene>
    <name evidence="1" type="ORF">SAMN02745168_0619</name>
</gene>
<reference evidence="1 2" key="1">
    <citation type="submission" date="2017-04" db="EMBL/GenBank/DDBJ databases">
        <authorList>
            <person name="Afonso C.L."/>
            <person name="Miller P.J."/>
            <person name="Scott M.A."/>
            <person name="Spackman E."/>
            <person name="Goraichik I."/>
            <person name="Dimitrov K.M."/>
            <person name="Suarez D.L."/>
            <person name="Swayne D.E."/>
        </authorList>
    </citation>
    <scope>NUCLEOTIDE SEQUENCE [LARGE SCALE GENOMIC DNA]</scope>
    <source>
        <strain evidence="1 2">DSM 12816</strain>
    </source>
</reference>
<evidence type="ECO:0000313" key="1">
    <source>
        <dbReference type="EMBL" id="SMC38352.1"/>
    </source>
</evidence>
<evidence type="ECO:0000313" key="2">
    <source>
        <dbReference type="Proteomes" id="UP000192790"/>
    </source>
</evidence>
<dbReference type="AlphaFoldDB" id="A0A1W1YQF3"/>
<accession>A0A1W1YQF3</accession>
<dbReference type="Proteomes" id="UP000192790">
    <property type="component" value="Unassembled WGS sequence"/>
</dbReference>
<dbReference type="OrthoDB" id="72471at2"/>
<keyword evidence="2" id="KW-1185">Reference proteome</keyword>
<proteinExistence type="predicted"/>